<evidence type="ECO:0000313" key="1">
    <source>
        <dbReference type="EMBL" id="EGF07102.1"/>
    </source>
</evidence>
<proteinExistence type="predicted"/>
<sequence>MGMETCFSGCRKGRLKTQPQKPARIGSFTFGLFLKIPSVTNLLTKQEKPCKTIF</sequence>
<gene>
    <name evidence="1" type="ORF">HMPREF9123_2638</name>
</gene>
<dbReference type="EMBL" id="AFAY01000053">
    <property type="protein sequence ID" value="EGF07102.1"/>
    <property type="molecule type" value="Genomic_DNA"/>
</dbReference>
<evidence type="ECO:0000313" key="2">
    <source>
        <dbReference type="Proteomes" id="UP000004105"/>
    </source>
</evidence>
<dbReference type="HOGENOM" id="CLU_3045670_0_0_4"/>
<accession>F2BFY1</accession>
<name>F2BFY1_9NEIS</name>
<keyword evidence="2" id="KW-1185">Reference proteome</keyword>
<dbReference type="AlphaFoldDB" id="F2BFY1"/>
<organism evidence="1 2">
    <name type="scientific">Neisseria bacilliformis ATCC BAA-1200</name>
    <dbReference type="NCBI Taxonomy" id="888742"/>
    <lineage>
        <taxon>Bacteria</taxon>
        <taxon>Pseudomonadati</taxon>
        <taxon>Pseudomonadota</taxon>
        <taxon>Betaproteobacteria</taxon>
        <taxon>Neisseriales</taxon>
        <taxon>Neisseriaceae</taxon>
        <taxon>Neisseria</taxon>
    </lineage>
</organism>
<reference evidence="1 2" key="1">
    <citation type="submission" date="2011-02" db="EMBL/GenBank/DDBJ databases">
        <authorList>
            <person name="Muzny D."/>
            <person name="Qin X."/>
            <person name="Deng J."/>
            <person name="Jiang H."/>
            <person name="Liu Y."/>
            <person name="Qu J."/>
            <person name="Song X.-Z."/>
            <person name="Zhang L."/>
            <person name="Thornton R."/>
            <person name="Coyle M."/>
            <person name="Francisco L."/>
            <person name="Jackson L."/>
            <person name="Javaid M."/>
            <person name="Korchina V."/>
            <person name="Kovar C."/>
            <person name="Mata R."/>
            <person name="Mathew T."/>
            <person name="Ngo R."/>
            <person name="Nguyen L."/>
            <person name="Nguyen N."/>
            <person name="Okwuonu G."/>
            <person name="Ongeri F."/>
            <person name="Pham C."/>
            <person name="Simmons D."/>
            <person name="Wilczek-Boney K."/>
            <person name="Hale W."/>
            <person name="Jakkamsetti A."/>
            <person name="Pham P."/>
            <person name="Ruth R."/>
            <person name="San Lucas F."/>
            <person name="Warren J."/>
            <person name="Zhang J."/>
            <person name="Zhao Z."/>
            <person name="Zhou C."/>
            <person name="Zhu D."/>
            <person name="Lee S."/>
            <person name="Bess C."/>
            <person name="Blankenburg K."/>
            <person name="Forbes L."/>
            <person name="Fu Q."/>
            <person name="Gubbala S."/>
            <person name="Hirani K."/>
            <person name="Jayaseelan J.C."/>
            <person name="Lara F."/>
            <person name="Munidasa M."/>
            <person name="Palculict T."/>
            <person name="Patil S."/>
            <person name="Pu L.-L."/>
            <person name="Saada N."/>
            <person name="Tang L."/>
            <person name="Weissenberger G."/>
            <person name="Zhu Y."/>
            <person name="Hemphill L."/>
            <person name="Shang Y."/>
            <person name="Youmans B."/>
            <person name="Ayvaz T."/>
            <person name="Ross M."/>
            <person name="Santibanez J."/>
            <person name="Aqrawi P."/>
            <person name="Gross S."/>
            <person name="Joshi V."/>
            <person name="Fowler G."/>
            <person name="Nazareth L."/>
            <person name="Reid J."/>
            <person name="Worley K."/>
            <person name="Petrosino J."/>
            <person name="Highlander S."/>
            <person name="Gibbs R."/>
        </authorList>
    </citation>
    <scope>NUCLEOTIDE SEQUENCE [LARGE SCALE GENOMIC DNA]</scope>
    <source>
        <strain evidence="1 2">ATCC BAA-1200</strain>
    </source>
</reference>
<comment type="caution">
    <text evidence="1">The sequence shown here is derived from an EMBL/GenBank/DDBJ whole genome shotgun (WGS) entry which is preliminary data.</text>
</comment>
<protein>
    <submittedName>
        <fullName evidence="1">Uncharacterized protein</fullName>
    </submittedName>
</protein>
<dbReference type="Proteomes" id="UP000004105">
    <property type="component" value="Unassembled WGS sequence"/>
</dbReference>